<proteinExistence type="predicted"/>
<keyword evidence="2" id="KW-1185">Reference proteome</keyword>
<comment type="caution">
    <text evidence="1">The sequence shown here is derived from an EMBL/GenBank/DDBJ whole genome shotgun (WGS) entry which is preliminary data.</text>
</comment>
<reference evidence="1 2" key="1">
    <citation type="submission" date="2019-08" db="EMBL/GenBank/DDBJ databases">
        <authorList>
            <person name="Ye J."/>
        </authorList>
    </citation>
    <scope>NUCLEOTIDE SEQUENCE [LARGE SCALE GENOMIC DNA]</scope>
    <source>
        <strain evidence="1 2">TK008</strain>
    </source>
</reference>
<name>A0A5C6S8I1_9RHOB</name>
<protein>
    <recommendedName>
        <fullName evidence="3">DUF1963 domain-containing protein</fullName>
    </recommendedName>
</protein>
<evidence type="ECO:0008006" key="3">
    <source>
        <dbReference type="Google" id="ProtNLM"/>
    </source>
</evidence>
<dbReference type="OrthoDB" id="7845180at2"/>
<dbReference type="RefSeq" id="WP_147095675.1">
    <property type="nucleotide sequence ID" value="NZ_JBHUFH010000002.1"/>
</dbReference>
<evidence type="ECO:0000313" key="1">
    <source>
        <dbReference type="EMBL" id="TXB70392.1"/>
    </source>
</evidence>
<organism evidence="1 2">
    <name type="scientific">Paracoccus aurantiacus</name>
    <dbReference type="NCBI Taxonomy" id="2599412"/>
    <lineage>
        <taxon>Bacteria</taxon>
        <taxon>Pseudomonadati</taxon>
        <taxon>Pseudomonadota</taxon>
        <taxon>Alphaproteobacteria</taxon>
        <taxon>Rhodobacterales</taxon>
        <taxon>Paracoccaceae</taxon>
        <taxon>Paracoccus</taxon>
    </lineage>
</organism>
<dbReference type="AlphaFoldDB" id="A0A5C6S8I1"/>
<dbReference type="Proteomes" id="UP000321562">
    <property type="component" value="Unassembled WGS sequence"/>
</dbReference>
<gene>
    <name evidence="1" type="ORF">FQV27_00490</name>
</gene>
<evidence type="ECO:0000313" key="2">
    <source>
        <dbReference type="Proteomes" id="UP000321562"/>
    </source>
</evidence>
<accession>A0A5C6S8I1</accession>
<sequence>MQLPEKAYDLYVLADSAPEIHGDRQDGWCYGLPPGILPEEWPLDPANGYPMQHGFTLMLPKEYLCHGPDIVAISFFSLAFDHNDGGPATNEAVAEAMAATEAPTDPALLPFWQAYQHQHPRLHRMKDILDADYAIILLTQQEFDAPFTRPPALIDSPLLGKVPAPDWLSMGAAAAWNDMNYSPLPQKTDHLGTLAALGGEHATLADDISNRALLPFNRALKLVPRASDPNAGKTPEESWNSDPTGAGYQSFYYWQDGKTGVENYREHDWAKCHQLNHLGGTMRPVQAVPQGIGPFYIGFEEYLGGFNFGGGNAQLDFQNMIFDWACG</sequence>
<dbReference type="EMBL" id="VOPL01000001">
    <property type="protein sequence ID" value="TXB70392.1"/>
    <property type="molecule type" value="Genomic_DNA"/>
</dbReference>